<name>A0A921K8Y8_9MICC</name>
<evidence type="ECO:0000313" key="11">
    <source>
        <dbReference type="EMBL" id="HJF15741.1"/>
    </source>
</evidence>
<dbReference type="PANTHER" id="PTHR24322">
    <property type="entry name" value="PKSB"/>
    <property type="match status" value="1"/>
</dbReference>
<comment type="similarity">
    <text evidence="2 9">Belongs to the short-chain dehydrogenases/reductases (SDR) family.</text>
</comment>
<keyword evidence="8" id="KW-0472">Membrane</keyword>
<comment type="subcellular location">
    <subcellularLocation>
        <location evidence="1">Membrane</location>
        <topology evidence="1">Multi-pass membrane protein</topology>
    </subcellularLocation>
</comment>
<dbReference type="InterPro" id="IPR002347">
    <property type="entry name" value="SDR_fam"/>
</dbReference>
<dbReference type="InterPro" id="IPR057326">
    <property type="entry name" value="KR_dom"/>
</dbReference>
<dbReference type="RefSeq" id="WP_303908404.1">
    <property type="nucleotide sequence ID" value="NZ_DYXC01000153.1"/>
</dbReference>
<evidence type="ECO:0000256" key="4">
    <source>
        <dbReference type="ARBA" id="ARBA00022857"/>
    </source>
</evidence>
<accession>A0A921K8Y8</accession>
<dbReference type="Gene3D" id="3.40.50.720">
    <property type="entry name" value="NAD(P)-binding Rossmann-like Domain"/>
    <property type="match status" value="1"/>
</dbReference>
<evidence type="ECO:0000256" key="6">
    <source>
        <dbReference type="ARBA" id="ARBA00023002"/>
    </source>
</evidence>
<dbReference type="Pfam" id="PF00106">
    <property type="entry name" value="adh_short"/>
    <property type="match status" value="1"/>
</dbReference>
<sequence length="305" mass="32768">MGKVLRGIRNLSVTAGAIGAAGVWYRKRAERHLSLRAQTVLVTGAGSGLGRLLAIGAAQRNAAHVVVWDINEQAASNVVEAIQADGIDATYDIVDLADDESVDAAGQAVRQRIGGIDFLINNAGIVTGKKFLEQRHDDVERTFQINTLALYRVTRQFLPNMIANNFGSVTVIASAASLIGVARQTDYAASKWAAHGFTESLRAEMRHYGRGIHTLSVHPFYVDTGMFDGVSSPNVLLPILRPEAVVHKIFRALESGKRQLILPSSAVAANWLKLLPVSVADQVSDALGINSTMDHFTGCTTAVED</sequence>
<proteinExistence type="inferred from homology"/>
<dbReference type="CDD" id="cd05339">
    <property type="entry name" value="17beta-HSDXI-like_SDR_c"/>
    <property type="match status" value="1"/>
</dbReference>
<keyword evidence="7" id="KW-0443">Lipid metabolism</keyword>
<evidence type="ECO:0000256" key="8">
    <source>
        <dbReference type="ARBA" id="ARBA00023136"/>
    </source>
</evidence>
<dbReference type="AlphaFoldDB" id="A0A921K8Y8"/>
<protein>
    <submittedName>
        <fullName evidence="11">SDR family oxidoreductase</fullName>
    </submittedName>
</protein>
<dbReference type="Proteomes" id="UP000703315">
    <property type="component" value="Unassembled WGS sequence"/>
</dbReference>
<dbReference type="PROSITE" id="PS00061">
    <property type="entry name" value="ADH_SHORT"/>
    <property type="match status" value="1"/>
</dbReference>
<reference evidence="11" key="2">
    <citation type="submission" date="2021-09" db="EMBL/GenBank/DDBJ databases">
        <authorList>
            <person name="Gilroy R."/>
        </authorList>
    </citation>
    <scope>NUCLEOTIDE SEQUENCE</scope>
    <source>
        <strain evidence="11">ChiHjej13B12-14962</strain>
    </source>
</reference>
<evidence type="ECO:0000313" key="12">
    <source>
        <dbReference type="Proteomes" id="UP000703315"/>
    </source>
</evidence>
<dbReference type="GO" id="GO:0016616">
    <property type="term" value="F:oxidoreductase activity, acting on the CH-OH group of donors, NAD or NADP as acceptor"/>
    <property type="evidence" value="ECO:0007669"/>
    <property type="project" value="TreeGrafter"/>
</dbReference>
<keyword evidence="6" id="KW-0560">Oxidoreductase</keyword>
<keyword evidence="5" id="KW-1133">Transmembrane helix</keyword>
<dbReference type="GO" id="GO:0006066">
    <property type="term" value="P:alcohol metabolic process"/>
    <property type="evidence" value="ECO:0007669"/>
    <property type="project" value="UniProtKB-ARBA"/>
</dbReference>
<dbReference type="SMART" id="SM00822">
    <property type="entry name" value="PKS_KR"/>
    <property type="match status" value="1"/>
</dbReference>
<reference evidence="11" key="1">
    <citation type="journal article" date="2021" name="PeerJ">
        <title>Extensive microbial diversity within the chicken gut microbiome revealed by metagenomics and culture.</title>
        <authorList>
            <person name="Gilroy R."/>
            <person name="Ravi A."/>
            <person name="Getino M."/>
            <person name="Pursley I."/>
            <person name="Horton D.L."/>
            <person name="Alikhan N.F."/>
            <person name="Baker D."/>
            <person name="Gharbi K."/>
            <person name="Hall N."/>
            <person name="Watson M."/>
            <person name="Adriaenssens E.M."/>
            <person name="Foster-Nyarko E."/>
            <person name="Jarju S."/>
            <person name="Secka A."/>
            <person name="Antonio M."/>
            <person name="Oren A."/>
            <person name="Chaudhuri R.R."/>
            <person name="La Ragione R."/>
            <person name="Hildebrand F."/>
            <person name="Pallen M.J."/>
        </authorList>
    </citation>
    <scope>NUCLEOTIDE SEQUENCE</scope>
    <source>
        <strain evidence="11">ChiHjej13B12-14962</strain>
    </source>
</reference>
<dbReference type="InterPro" id="IPR020904">
    <property type="entry name" value="Sc_DH/Rdtase_CS"/>
</dbReference>
<comment type="caution">
    <text evidence="11">The sequence shown here is derived from an EMBL/GenBank/DDBJ whole genome shotgun (WGS) entry which is preliminary data.</text>
</comment>
<keyword evidence="3" id="KW-0812">Transmembrane</keyword>
<gene>
    <name evidence="11" type="ORF">K8V32_13280</name>
</gene>
<dbReference type="FunFam" id="3.40.50.720:FF:000131">
    <property type="entry name" value="Short-chain dehydrogenase/reductase 3"/>
    <property type="match status" value="1"/>
</dbReference>
<evidence type="ECO:0000256" key="2">
    <source>
        <dbReference type="ARBA" id="ARBA00006484"/>
    </source>
</evidence>
<keyword evidence="4" id="KW-0521">NADP</keyword>
<dbReference type="PRINTS" id="PR00080">
    <property type="entry name" value="SDRFAMILY"/>
</dbReference>
<dbReference type="PANTHER" id="PTHR24322:SF736">
    <property type="entry name" value="RETINOL DEHYDROGENASE 10"/>
    <property type="match status" value="1"/>
</dbReference>
<evidence type="ECO:0000256" key="3">
    <source>
        <dbReference type="ARBA" id="ARBA00022692"/>
    </source>
</evidence>
<dbReference type="GO" id="GO:0006720">
    <property type="term" value="P:isoprenoid metabolic process"/>
    <property type="evidence" value="ECO:0007669"/>
    <property type="project" value="UniProtKB-ARBA"/>
</dbReference>
<feature type="domain" description="Ketoreductase" evidence="10">
    <location>
        <begin position="38"/>
        <end position="230"/>
    </location>
</feature>
<dbReference type="GO" id="GO:0016020">
    <property type="term" value="C:membrane"/>
    <property type="evidence" value="ECO:0007669"/>
    <property type="project" value="UniProtKB-SubCell"/>
</dbReference>
<dbReference type="GO" id="GO:0042445">
    <property type="term" value="P:hormone metabolic process"/>
    <property type="evidence" value="ECO:0007669"/>
    <property type="project" value="UniProtKB-ARBA"/>
</dbReference>
<evidence type="ECO:0000259" key="10">
    <source>
        <dbReference type="SMART" id="SM00822"/>
    </source>
</evidence>
<evidence type="ECO:0000256" key="7">
    <source>
        <dbReference type="ARBA" id="ARBA00023098"/>
    </source>
</evidence>
<dbReference type="SUPFAM" id="SSF51735">
    <property type="entry name" value="NAD(P)-binding Rossmann-fold domains"/>
    <property type="match status" value="1"/>
</dbReference>
<evidence type="ECO:0000256" key="1">
    <source>
        <dbReference type="ARBA" id="ARBA00004141"/>
    </source>
</evidence>
<dbReference type="EMBL" id="DYXC01000153">
    <property type="protein sequence ID" value="HJF15741.1"/>
    <property type="molecule type" value="Genomic_DNA"/>
</dbReference>
<evidence type="ECO:0000256" key="9">
    <source>
        <dbReference type="RuleBase" id="RU000363"/>
    </source>
</evidence>
<evidence type="ECO:0000256" key="5">
    <source>
        <dbReference type="ARBA" id="ARBA00022989"/>
    </source>
</evidence>
<dbReference type="PRINTS" id="PR00081">
    <property type="entry name" value="GDHRDH"/>
</dbReference>
<organism evidence="11 12">
    <name type="scientific">Enteractinococcus helveticum</name>
    <dbReference type="NCBI Taxonomy" id="1837282"/>
    <lineage>
        <taxon>Bacteria</taxon>
        <taxon>Bacillati</taxon>
        <taxon>Actinomycetota</taxon>
        <taxon>Actinomycetes</taxon>
        <taxon>Micrococcales</taxon>
        <taxon>Micrococcaceae</taxon>
    </lineage>
</organism>
<dbReference type="InterPro" id="IPR036291">
    <property type="entry name" value="NAD(P)-bd_dom_sf"/>
</dbReference>